<sequence>MVEYIVGLDIGTNSCGWVVTDKDNSILRIKGKTAIGAYLFDEGKTAAERRNLRTKRRRLKRRKWRLGLLEEIFDPEISKIDPTFFACLKESDLSPKDSRKKYSHIIFPTKEEENAFYTNYPTIYHLRKALMTDNQKHDLREIYLAVHHMVKYRGNFLHEGAAKNFSSGKIEVEKTLREISSQLEFIFDNGVQINLNHSKEIEDVIKDKATLKADKIKEIIKLLSVDGDKELKKTNKDLSTQIVNAIMGRMTNLSKLLNLSDKDQKIRFSDPDFDKKIDNLNLSVRQGRVVEEIMRLYSAIVLDEIVPGGKSISEYMVEKYNDHGDDLKLLKKVIRNHKNREKAKALQALYDLYVRNRYRNPAKLKSNAKPKPKPKPKSKDGLEKRIYNQEDLFIEIKKNLRRL</sequence>
<dbReference type="RefSeq" id="WP_212779839.1">
    <property type="nucleotide sequence ID" value="NZ_BMAY01000001.1"/>
</dbReference>
<evidence type="ECO:0000259" key="3">
    <source>
        <dbReference type="Pfam" id="PF16593"/>
    </source>
</evidence>
<dbReference type="InterPro" id="IPR032240">
    <property type="entry name" value="Cas9_REC"/>
</dbReference>
<evidence type="ECO:0000256" key="1">
    <source>
        <dbReference type="SAM" id="MobiDB-lite"/>
    </source>
</evidence>
<evidence type="ECO:0008006" key="6">
    <source>
        <dbReference type="Google" id="ProtNLM"/>
    </source>
</evidence>
<accession>A0A916QJB6</accession>
<reference evidence="4" key="1">
    <citation type="submission" date="2020-08" db="EMBL/GenBank/DDBJ databases">
        <title>Taxonomic study for Lactobacillus species isolated from hardwood bark.</title>
        <authorList>
            <person name="Tohno M."/>
            <person name="Tanizawa Y."/>
        </authorList>
    </citation>
    <scope>NUCLEOTIDE SEQUENCE</scope>
    <source>
        <strain evidence="4">B40</strain>
    </source>
</reference>
<dbReference type="Gene3D" id="3.30.420.10">
    <property type="entry name" value="Ribonuclease H-like superfamily/Ribonuclease H"/>
    <property type="match status" value="1"/>
</dbReference>
<feature type="region of interest" description="Disordered" evidence="1">
    <location>
        <begin position="361"/>
        <end position="384"/>
    </location>
</feature>
<dbReference type="NCBIfam" id="TIGR01865">
    <property type="entry name" value="cas_Csn1"/>
    <property type="match status" value="1"/>
</dbReference>
<keyword evidence="5" id="KW-1185">Reference proteome</keyword>
<dbReference type="EMBL" id="BMAY01000001">
    <property type="protein sequence ID" value="GFZ26121.1"/>
    <property type="molecule type" value="Genomic_DNA"/>
</dbReference>
<dbReference type="AlphaFoldDB" id="A0A916QJB6"/>
<evidence type="ECO:0000313" key="4">
    <source>
        <dbReference type="EMBL" id="GFZ26121.1"/>
    </source>
</evidence>
<proteinExistence type="predicted"/>
<evidence type="ECO:0000259" key="2">
    <source>
        <dbReference type="Pfam" id="PF16592"/>
    </source>
</evidence>
<feature type="domain" description="CRISPR-associated endonuclease Cas9 bridge helix" evidence="3">
    <location>
        <begin position="49"/>
        <end position="81"/>
    </location>
</feature>
<dbReference type="InterPro" id="IPR028629">
    <property type="entry name" value="Cas9"/>
</dbReference>
<dbReference type="InterPro" id="IPR032239">
    <property type="entry name" value="Cas9-BH"/>
</dbReference>
<dbReference type="Pfam" id="PF16592">
    <property type="entry name" value="Cas9_REC"/>
    <property type="match status" value="1"/>
</dbReference>
<dbReference type="Proteomes" id="UP000677218">
    <property type="component" value="Unassembled WGS sequence"/>
</dbReference>
<evidence type="ECO:0000313" key="5">
    <source>
        <dbReference type="Proteomes" id="UP000677218"/>
    </source>
</evidence>
<dbReference type="GO" id="GO:0003676">
    <property type="term" value="F:nucleic acid binding"/>
    <property type="evidence" value="ECO:0007669"/>
    <property type="project" value="InterPro"/>
</dbReference>
<organism evidence="4 5">
    <name type="scientific">Lactobacillus corticis</name>
    <dbReference type="NCBI Taxonomy" id="2201249"/>
    <lineage>
        <taxon>Bacteria</taxon>
        <taxon>Bacillati</taxon>
        <taxon>Bacillota</taxon>
        <taxon>Bacilli</taxon>
        <taxon>Lactobacillales</taxon>
        <taxon>Lactobacillaceae</taxon>
        <taxon>Lactobacillus</taxon>
    </lineage>
</organism>
<feature type="compositionally biased region" description="Basic residues" evidence="1">
    <location>
        <begin position="361"/>
        <end position="376"/>
    </location>
</feature>
<gene>
    <name evidence="4" type="ORF">LCB40_00010</name>
</gene>
<dbReference type="InterPro" id="IPR036397">
    <property type="entry name" value="RNaseH_sf"/>
</dbReference>
<name>A0A916QJB6_9LACO</name>
<comment type="caution">
    <text evidence="4">The sequence shown here is derived from an EMBL/GenBank/DDBJ whole genome shotgun (WGS) entry which is preliminary data.</text>
</comment>
<dbReference type="GO" id="GO:0004519">
    <property type="term" value="F:endonuclease activity"/>
    <property type="evidence" value="ECO:0007669"/>
    <property type="project" value="InterPro"/>
</dbReference>
<dbReference type="Pfam" id="PF16593">
    <property type="entry name" value="Cas9-BH"/>
    <property type="match status" value="1"/>
</dbReference>
<feature type="domain" description="CRISPR-associated endonuclease Cas9 REC lobe" evidence="2">
    <location>
        <begin position="184"/>
        <end position="348"/>
    </location>
</feature>
<protein>
    <recommendedName>
        <fullName evidence="6">Type II CRISPR RNA-guided endonuclease Cas9</fullName>
    </recommendedName>
</protein>